<dbReference type="InParanoid" id="A0A1W4WUS4"/>
<proteinExistence type="inferred from homology"/>
<dbReference type="CDD" id="cd07978">
    <property type="entry name" value="HFD_TAF13"/>
    <property type="match status" value="1"/>
</dbReference>
<dbReference type="SUPFAM" id="SSF47113">
    <property type="entry name" value="Histone-fold"/>
    <property type="match status" value="1"/>
</dbReference>
<keyword evidence="3" id="KW-0010">Activator</keyword>
<keyword evidence="4" id="KW-0804">Transcription</keyword>
<reference evidence="8" key="1">
    <citation type="submission" date="2025-08" db="UniProtKB">
        <authorList>
            <consortium name="RefSeq"/>
        </authorList>
    </citation>
    <scope>IDENTIFICATION</scope>
    <source>
        <tissue evidence="8">Entire body</tissue>
    </source>
</reference>
<gene>
    <name evidence="8" type="primary">LOC108736355</name>
</gene>
<evidence type="ECO:0000256" key="1">
    <source>
        <dbReference type="ARBA" id="ARBA00004123"/>
    </source>
</evidence>
<dbReference type="PANTHER" id="PTHR11380:SF16">
    <property type="entry name" value="TRANSCRIPTION INITIATION PROTEIN SPT3 HOMOLOG"/>
    <property type="match status" value="1"/>
</dbReference>
<protein>
    <submittedName>
        <fullName evidence="8">Transcription initiation protein SPT3 homolog</fullName>
    </submittedName>
</protein>
<evidence type="ECO:0000256" key="2">
    <source>
        <dbReference type="ARBA" id="ARBA00023015"/>
    </source>
</evidence>
<dbReference type="GO" id="GO:0046982">
    <property type="term" value="F:protein heterodimerization activity"/>
    <property type="evidence" value="ECO:0007669"/>
    <property type="project" value="InterPro"/>
</dbReference>
<evidence type="ECO:0000256" key="5">
    <source>
        <dbReference type="ARBA" id="ARBA00023242"/>
    </source>
</evidence>
<dbReference type="GO" id="GO:0006366">
    <property type="term" value="P:transcription by RNA polymerase II"/>
    <property type="evidence" value="ECO:0007669"/>
    <property type="project" value="InterPro"/>
</dbReference>
<dbReference type="Pfam" id="PF02269">
    <property type="entry name" value="TFIID-18kDa"/>
    <property type="match status" value="1"/>
</dbReference>
<dbReference type="OrthoDB" id="66982at2759"/>
<keyword evidence="2" id="KW-0805">Transcription regulation</keyword>
<evidence type="ECO:0000313" key="8">
    <source>
        <dbReference type="RefSeq" id="XP_018324252.1"/>
    </source>
</evidence>
<dbReference type="GeneID" id="108736355"/>
<keyword evidence="7" id="KW-1185">Reference proteome</keyword>
<evidence type="ECO:0000256" key="6">
    <source>
        <dbReference type="ARBA" id="ARBA00061274"/>
    </source>
</evidence>
<evidence type="ECO:0000256" key="4">
    <source>
        <dbReference type="ARBA" id="ARBA00023163"/>
    </source>
</evidence>
<dbReference type="GO" id="GO:0006357">
    <property type="term" value="P:regulation of transcription by RNA polymerase II"/>
    <property type="evidence" value="ECO:0007669"/>
    <property type="project" value="UniProtKB-ARBA"/>
</dbReference>
<dbReference type="CTD" id="41461"/>
<dbReference type="GO" id="GO:0005634">
    <property type="term" value="C:nucleus"/>
    <property type="evidence" value="ECO:0007669"/>
    <property type="project" value="UniProtKB-SubCell"/>
</dbReference>
<dbReference type="GO" id="GO:0003713">
    <property type="term" value="F:transcription coactivator activity"/>
    <property type="evidence" value="ECO:0007669"/>
    <property type="project" value="TreeGrafter"/>
</dbReference>
<dbReference type="PANTHER" id="PTHR11380">
    <property type="entry name" value="TRANSCRIPTION INITIATION FACTOR TFIID/SUPT3-RELATED"/>
    <property type="match status" value="1"/>
</dbReference>
<comment type="similarity">
    <text evidence="6">Belongs to the SPT3 family.</text>
</comment>
<comment type="subcellular location">
    <subcellularLocation>
        <location evidence="1">Nucleus</location>
    </subcellularLocation>
</comment>
<organism evidence="7 8">
    <name type="scientific">Agrilus planipennis</name>
    <name type="common">Emerald ash borer</name>
    <name type="synonym">Agrilus marcopoli</name>
    <dbReference type="NCBI Taxonomy" id="224129"/>
    <lineage>
        <taxon>Eukaryota</taxon>
        <taxon>Metazoa</taxon>
        <taxon>Ecdysozoa</taxon>
        <taxon>Arthropoda</taxon>
        <taxon>Hexapoda</taxon>
        <taxon>Insecta</taxon>
        <taxon>Pterygota</taxon>
        <taxon>Neoptera</taxon>
        <taxon>Endopterygota</taxon>
        <taxon>Coleoptera</taxon>
        <taxon>Polyphaga</taxon>
        <taxon>Elateriformia</taxon>
        <taxon>Buprestoidea</taxon>
        <taxon>Buprestidae</taxon>
        <taxon>Agrilinae</taxon>
        <taxon>Agrilus</taxon>
    </lineage>
</organism>
<dbReference type="FunCoup" id="A0A1W4WUS4">
    <property type="interactions" value="348"/>
</dbReference>
<keyword evidence="5" id="KW-0539">Nucleus</keyword>
<dbReference type="RefSeq" id="XP_018324252.1">
    <property type="nucleotide sequence ID" value="XM_018468750.1"/>
</dbReference>
<name>A0A1W4WUS4_AGRPL</name>
<dbReference type="InterPro" id="IPR003195">
    <property type="entry name" value="TFIID_TAF13"/>
</dbReference>
<dbReference type="GO" id="GO:0000124">
    <property type="term" value="C:SAGA complex"/>
    <property type="evidence" value="ECO:0007669"/>
    <property type="project" value="UniProtKB-ARBA"/>
</dbReference>
<dbReference type="KEGG" id="apln:108736355"/>
<dbReference type="InterPro" id="IPR009072">
    <property type="entry name" value="Histone-fold"/>
</dbReference>
<accession>A0A1W4WUS4</accession>
<dbReference type="AlphaFoldDB" id="A0A1W4WUS4"/>
<dbReference type="Gene3D" id="1.10.20.10">
    <property type="entry name" value="Histone, subunit A"/>
    <property type="match status" value="1"/>
</dbReference>
<dbReference type="Proteomes" id="UP000192223">
    <property type="component" value="Unplaced"/>
</dbReference>
<sequence length="297" mass="34838">MDHEKITYYNEISLMMFGFGDSHKPNPETVRLVETIVLSQLKRIVQEALKYSEGTNLKGEELVFLMRKNKWKMRRFVKYLQNSIIKNKLDKLDKLITFEEEQSKKSKNNLLEFIEKLDETGELTDLSEFDEIKYERQLRADRISEALDEKKYMEFYKARCASFNSRGFSHARNSEKLRLWIDPKKEITFSYNALDVLAYYAYETVAQITDYALLVRMDMRATGDPLKPLSGAHYTAAMFNGEHRFTGANPDYSRVYTGQPPISVNEIKEVMRRVNSPQAGRLYFGRKLPESQFFFAI</sequence>
<dbReference type="FunFam" id="1.10.20.10:FF:000023">
    <property type="entry name" value="transcription initiation protein SPT3 homolog"/>
    <property type="match status" value="1"/>
</dbReference>
<evidence type="ECO:0000313" key="7">
    <source>
        <dbReference type="Proteomes" id="UP000192223"/>
    </source>
</evidence>
<dbReference type="STRING" id="224129.A0A1W4WUS4"/>
<evidence type="ECO:0000256" key="3">
    <source>
        <dbReference type="ARBA" id="ARBA00023159"/>
    </source>
</evidence>